<dbReference type="GO" id="GO:0003677">
    <property type="term" value="F:DNA binding"/>
    <property type="evidence" value="ECO:0007669"/>
    <property type="project" value="InterPro"/>
</dbReference>
<dbReference type="InterPro" id="IPR010982">
    <property type="entry name" value="Lambda_DNA-bd_dom_sf"/>
</dbReference>
<dbReference type="PROSITE" id="PS50943">
    <property type="entry name" value="HTH_CROC1"/>
    <property type="match status" value="1"/>
</dbReference>
<keyword evidence="3" id="KW-1185">Reference proteome</keyword>
<dbReference type="SUPFAM" id="SSF47413">
    <property type="entry name" value="lambda repressor-like DNA-binding domains"/>
    <property type="match status" value="1"/>
</dbReference>
<evidence type="ECO:0000313" key="2">
    <source>
        <dbReference type="EMBL" id="OLP61645.1"/>
    </source>
</evidence>
<dbReference type="Proteomes" id="UP000186364">
    <property type="component" value="Unassembled WGS sequence"/>
</dbReference>
<sequence length="147" mass="15911">MQKKMPNAVDALVGSRVRMRRVILGLSQQTLAEALGVTFQQLQKYEKGANRIGASRLQRLAQVLDVPVGFFFEGSVDSGEALAVSATADPITQFIGSREGIALITAFASIEDRQVRQTILNLVRSLSSNAKAAEEDEDDVQHLAVSP</sequence>
<dbReference type="Gene3D" id="1.10.260.40">
    <property type="entry name" value="lambda repressor-like DNA-binding domains"/>
    <property type="match status" value="1"/>
</dbReference>
<accession>A0A1Q9B0Z1</accession>
<dbReference type="Pfam" id="PF01381">
    <property type="entry name" value="HTH_3"/>
    <property type="match status" value="1"/>
</dbReference>
<dbReference type="InterPro" id="IPR052345">
    <property type="entry name" value="Rad_response_metalloprotease"/>
</dbReference>
<evidence type="ECO:0000313" key="3">
    <source>
        <dbReference type="Proteomes" id="UP000186364"/>
    </source>
</evidence>
<protein>
    <submittedName>
        <fullName evidence="2">Transcriptional regulator</fullName>
    </submittedName>
</protein>
<dbReference type="SMART" id="SM00530">
    <property type="entry name" value="HTH_XRE"/>
    <property type="match status" value="1"/>
</dbReference>
<dbReference type="RefSeq" id="WP_075626308.1">
    <property type="nucleotide sequence ID" value="NZ_MKIP01000031.1"/>
</dbReference>
<dbReference type="OrthoDB" id="9797172at2"/>
<dbReference type="AlphaFoldDB" id="A0A1Q9B0Z1"/>
<reference evidence="2 3" key="1">
    <citation type="submission" date="2016-09" db="EMBL/GenBank/DDBJ databases">
        <title>Rhizobium sp. nov., a novel species isolated from the rice rhizosphere.</title>
        <authorList>
            <person name="Zhao J."/>
            <person name="Zhang X."/>
        </authorList>
    </citation>
    <scope>NUCLEOTIDE SEQUENCE [LARGE SCALE GENOMIC DNA]</scope>
    <source>
        <strain evidence="2 3">1.7048</strain>
    </source>
</reference>
<gene>
    <name evidence="2" type="ORF">BJF93_08555</name>
</gene>
<proteinExistence type="predicted"/>
<evidence type="ECO:0000259" key="1">
    <source>
        <dbReference type="PROSITE" id="PS50943"/>
    </source>
</evidence>
<name>A0A1Q9B0Z1_9HYPH</name>
<dbReference type="PANTHER" id="PTHR43236">
    <property type="entry name" value="ANTITOXIN HIGA1"/>
    <property type="match status" value="1"/>
</dbReference>
<dbReference type="PANTHER" id="PTHR43236:SF1">
    <property type="entry name" value="BLL7220 PROTEIN"/>
    <property type="match status" value="1"/>
</dbReference>
<comment type="caution">
    <text evidence="2">The sequence shown here is derived from an EMBL/GenBank/DDBJ whole genome shotgun (WGS) entry which is preliminary data.</text>
</comment>
<dbReference type="EMBL" id="MKIP01000031">
    <property type="protein sequence ID" value="OLP61645.1"/>
    <property type="molecule type" value="Genomic_DNA"/>
</dbReference>
<organism evidence="2 3">
    <name type="scientific">Xaviernesmea oryzae</name>
    <dbReference type="NCBI Taxonomy" id="464029"/>
    <lineage>
        <taxon>Bacteria</taxon>
        <taxon>Pseudomonadati</taxon>
        <taxon>Pseudomonadota</taxon>
        <taxon>Alphaproteobacteria</taxon>
        <taxon>Hyphomicrobiales</taxon>
        <taxon>Rhizobiaceae</taxon>
        <taxon>Rhizobium/Agrobacterium group</taxon>
        <taxon>Xaviernesmea</taxon>
    </lineage>
</organism>
<dbReference type="CDD" id="cd00093">
    <property type="entry name" value="HTH_XRE"/>
    <property type="match status" value="1"/>
</dbReference>
<feature type="domain" description="HTH cro/C1-type" evidence="1">
    <location>
        <begin position="17"/>
        <end position="71"/>
    </location>
</feature>
<dbReference type="InterPro" id="IPR001387">
    <property type="entry name" value="Cro/C1-type_HTH"/>
</dbReference>